<feature type="domain" description="Wall-associated receptor kinase galacturonan-binding" evidence="16">
    <location>
        <begin position="25"/>
        <end position="71"/>
    </location>
</feature>
<keyword evidence="12" id="KW-1133">Transmembrane helix</keyword>
<evidence type="ECO:0000256" key="1">
    <source>
        <dbReference type="ARBA" id="ARBA00000900"/>
    </source>
</evidence>
<comment type="pathway">
    <text evidence="3">Protein modification; protein ubiquitination.</text>
</comment>
<reference evidence="17 18" key="1">
    <citation type="journal article" date="2015" name="Sci. Rep.">
        <title>The power of single molecule real-time sequencing technology in the de novo assembly of a eukaryotic genome.</title>
        <authorList>
            <person name="Sakai H."/>
            <person name="Naito K."/>
            <person name="Ogiso-Tanaka E."/>
            <person name="Takahashi Y."/>
            <person name="Iseki K."/>
            <person name="Muto C."/>
            <person name="Satou K."/>
            <person name="Teruya K."/>
            <person name="Shiroma A."/>
            <person name="Shimoji M."/>
            <person name="Hirano T."/>
            <person name="Itoh T."/>
            <person name="Kaga A."/>
            <person name="Tomooka N."/>
        </authorList>
    </citation>
    <scope>NUCLEOTIDE SEQUENCE [LARGE SCALE GENOMIC DNA]</scope>
    <source>
        <strain evidence="18">cv. Shumari</strain>
    </source>
</reference>
<dbReference type="GO" id="GO:0061630">
    <property type="term" value="F:ubiquitin protein ligase activity"/>
    <property type="evidence" value="ECO:0007669"/>
    <property type="project" value="UniProtKB-EC"/>
</dbReference>
<comment type="similarity">
    <text evidence="14">Belongs to the RING-type zinc finger family. ATL subfamily.</text>
</comment>
<evidence type="ECO:0000256" key="2">
    <source>
        <dbReference type="ARBA" id="ARBA00004167"/>
    </source>
</evidence>
<evidence type="ECO:0000256" key="3">
    <source>
        <dbReference type="ARBA" id="ARBA00004906"/>
    </source>
</evidence>
<dbReference type="InterPro" id="IPR046948">
    <property type="entry name" value="ATL20-22-like"/>
</dbReference>
<evidence type="ECO:0000256" key="5">
    <source>
        <dbReference type="ARBA" id="ARBA00022679"/>
    </source>
</evidence>
<evidence type="ECO:0000259" key="16">
    <source>
        <dbReference type="Pfam" id="PF13947"/>
    </source>
</evidence>
<evidence type="ECO:0000313" key="18">
    <source>
        <dbReference type="Proteomes" id="UP000291084"/>
    </source>
</evidence>
<evidence type="ECO:0000256" key="11">
    <source>
        <dbReference type="ARBA" id="ARBA00022833"/>
    </source>
</evidence>
<dbReference type="GO" id="GO:0008270">
    <property type="term" value="F:zinc ion binding"/>
    <property type="evidence" value="ECO:0007669"/>
    <property type="project" value="UniProtKB-KW"/>
</dbReference>
<dbReference type="InterPro" id="IPR025287">
    <property type="entry name" value="WAK_GUB"/>
</dbReference>
<dbReference type="EC" id="2.3.2.27" evidence="4"/>
<dbReference type="OrthoDB" id="8062037at2759"/>
<comment type="catalytic activity">
    <reaction evidence="1">
        <text>S-ubiquitinyl-[E2 ubiquitin-conjugating enzyme]-L-cysteine + [acceptor protein]-L-lysine = [E2 ubiquitin-conjugating enzyme]-L-cysteine + N(6)-ubiquitinyl-[acceptor protein]-L-lysine.</text>
        <dbReference type="EC" id="2.3.2.27"/>
    </reaction>
</comment>
<sequence>MGILEVLFLFVVSFIFSVIYASSDCQFSFCGSNNIIIRFPFQREDEQNPYCGYPGFNLICTNNSKALLKLPHS</sequence>
<evidence type="ECO:0000256" key="4">
    <source>
        <dbReference type="ARBA" id="ARBA00012483"/>
    </source>
</evidence>
<feature type="non-terminal residue" evidence="17">
    <location>
        <position position="73"/>
    </location>
</feature>
<dbReference type="GO" id="GO:0016020">
    <property type="term" value="C:membrane"/>
    <property type="evidence" value="ECO:0007669"/>
    <property type="project" value="UniProtKB-SubCell"/>
</dbReference>
<keyword evidence="13" id="KW-0472">Membrane</keyword>
<dbReference type="AlphaFoldDB" id="A0A0S3SZH5"/>
<dbReference type="EMBL" id="AP015042">
    <property type="protein sequence ID" value="BAT98092.1"/>
    <property type="molecule type" value="Genomic_DNA"/>
</dbReference>
<evidence type="ECO:0000256" key="13">
    <source>
        <dbReference type="ARBA" id="ARBA00023136"/>
    </source>
</evidence>
<evidence type="ECO:0000256" key="6">
    <source>
        <dbReference type="ARBA" id="ARBA00022692"/>
    </source>
</evidence>
<feature type="signal peptide" evidence="15">
    <location>
        <begin position="1"/>
        <end position="21"/>
    </location>
</feature>
<evidence type="ECO:0000313" key="17">
    <source>
        <dbReference type="EMBL" id="BAT98092.1"/>
    </source>
</evidence>
<keyword evidence="5" id="KW-0808">Transferase</keyword>
<dbReference type="PANTHER" id="PTHR46279:SF2">
    <property type="entry name" value="RING-H2 FINGER PROTEIN ATL21A-RELATED"/>
    <property type="match status" value="1"/>
</dbReference>
<keyword evidence="6" id="KW-0812">Transmembrane</keyword>
<dbReference type="GO" id="GO:0030247">
    <property type="term" value="F:polysaccharide binding"/>
    <property type="evidence" value="ECO:0007669"/>
    <property type="project" value="InterPro"/>
</dbReference>
<evidence type="ECO:0000256" key="10">
    <source>
        <dbReference type="ARBA" id="ARBA00022786"/>
    </source>
</evidence>
<evidence type="ECO:0000256" key="14">
    <source>
        <dbReference type="ARBA" id="ARBA00024209"/>
    </source>
</evidence>
<protein>
    <recommendedName>
        <fullName evidence="4">RING-type E3 ubiquitin transferase</fullName>
        <ecNumber evidence="4">2.3.2.27</ecNumber>
    </recommendedName>
</protein>
<keyword evidence="9" id="KW-0863">Zinc-finger</keyword>
<keyword evidence="7" id="KW-0479">Metal-binding</keyword>
<gene>
    <name evidence="17" type="primary">Vigan.09G170800</name>
    <name evidence="17" type="ORF">VIGAN_09170800</name>
</gene>
<comment type="subcellular location">
    <subcellularLocation>
        <location evidence="2">Membrane</location>
        <topology evidence="2">Single-pass membrane protein</topology>
    </subcellularLocation>
</comment>
<keyword evidence="8 15" id="KW-0732">Signal</keyword>
<evidence type="ECO:0000256" key="15">
    <source>
        <dbReference type="SAM" id="SignalP"/>
    </source>
</evidence>
<evidence type="ECO:0000256" key="7">
    <source>
        <dbReference type="ARBA" id="ARBA00022723"/>
    </source>
</evidence>
<evidence type="ECO:0000256" key="12">
    <source>
        <dbReference type="ARBA" id="ARBA00022989"/>
    </source>
</evidence>
<dbReference type="PANTHER" id="PTHR46279">
    <property type="entry name" value="RING/U-BOX SUPERFAMILY PROTEIN"/>
    <property type="match status" value="1"/>
</dbReference>
<name>A0A0S3SZH5_PHAAN</name>
<organism evidence="17 18">
    <name type="scientific">Vigna angularis var. angularis</name>
    <dbReference type="NCBI Taxonomy" id="157739"/>
    <lineage>
        <taxon>Eukaryota</taxon>
        <taxon>Viridiplantae</taxon>
        <taxon>Streptophyta</taxon>
        <taxon>Embryophyta</taxon>
        <taxon>Tracheophyta</taxon>
        <taxon>Spermatophyta</taxon>
        <taxon>Magnoliopsida</taxon>
        <taxon>eudicotyledons</taxon>
        <taxon>Gunneridae</taxon>
        <taxon>Pentapetalae</taxon>
        <taxon>rosids</taxon>
        <taxon>fabids</taxon>
        <taxon>Fabales</taxon>
        <taxon>Fabaceae</taxon>
        <taxon>Papilionoideae</taxon>
        <taxon>50 kb inversion clade</taxon>
        <taxon>NPAAA clade</taxon>
        <taxon>indigoferoid/millettioid clade</taxon>
        <taxon>Phaseoleae</taxon>
        <taxon>Vigna</taxon>
    </lineage>
</organism>
<dbReference type="Pfam" id="PF13947">
    <property type="entry name" value="GUB_WAK_bind"/>
    <property type="match status" value="1"/>
</dbReference>
<accession>A0A0S3SZH5</accession>
<feature type="chain" id="PRO_5006618783" description="RING-type E3 ubiquitin transferase" evidence="15">
    <location>
        <begin position="22"/>
        <end position="73"/>
    </location>
</feature>
<keyword evidence="11" id="KW-0862">Zinc</keyword>
<dbReference type="Proteomes" id="UP000291084">
    <property type="component" value="Chromosome 9"/>
</dbReference>
<evidence type="ECO:0000256" key="8">
    <source>
        <dbReference type="ARBA" id="ARBA00022729"/>
    </source>
</evidence>
<proteinExistence type="inferred from homology"/>
<keyword evidence="18" id="KW-1185">Reference proteome</keyword>
<keyword evidence="10" id="KW-0833">Ubl conjugation pathway</keyword>
<evidence type="ECO:0000256" key="9">
    <source>
        <dbReference type="ARBA" id="ARBA00022771"/>
    </source>
</evidence>